<dbReference type="InterPro" id="IPR001254">
    <property type="entry name" value="Trypsin_dom"/>
</dbReference>
<comment type="caution">
    <text evidence="12">The sequence shown here is derived from an EMBL/GenBank/DDBJ whole genome shotgun (WGS) entry which is preliminary data.</text>
</comment>
<dbReference type="CDD" id="cd00190">
    <property type="entry name" value="Tryp_SPc"/>
    <property type="match status" value="1"/>
</dbReference>
<name>A0AAV2Q026_MEGNR</name>
<dbReference type="PANTHER" id="PTHR24253:SF153">
    <property type="entry name" value="SERINE PROTEASE HEPSIN"/>
    <property type="match status" value="1"/>
</dbReference>
<keyword evidence="6 9" id="KW-0720">Serine protease</keyword>
<dbReference type="PROSITE" id="PS50240">
    <property type="entry name" value="TRYPSIN_DOM"/>
    <property type="match status" value="1"/>
</dbReference>
<evidence type="ECO:0000256" key="3">
    <source>
        <dbReference type="ARBA" id="ARBA00022670"/>
    </source>
</evidence>
<dbReference type="Proteomes" id="UP001497623">
    <property type="component" value="Unassembled WGS sequence"/>
</dbReference>
<organism evidence="12 13">
    <name type="scientific">Meganyctiphanes norvegica</name>
    <name type="common">Northern krill</name>
    <name type="synonym">Thysanopoda norvegica</name>
    <dbReference type="NCBI Taxonomy" id="48144"/>
    <lineage>
        <taxon>Eukaryota</taxon>
        <taxon>Metazoa</taxon>
        <taxon>Ecdysozoa</taxon>
        <taxon>Arthropoda</taxon>
        <taxon>Crustacea</taxon>
        <taxon>Multicrustacea</taxon>
        <taxon>Malacostraca</taxon>
        <taxon>Eumalacostraca</taxon>
        <taxon>Eucarida</taxon>
        <taxon>Euphausiacea</taxon>
        <taxon>Euphausiidae</taxon>
        <taxon>Meganyctiphanes</taxon>
    </lineage>
</organism>
<evidence type="ECO:0000256" key="2">
    <source>
        <dbReference type="ARBA" id="ARBA00022525"/>
    </source>
</evidence>
<evidence type="ECO:0000256" key="9">
    <source>
        <dbReference type="RuleBase" id="RU363034"/>
    </source>
</evidence>
<evidence type="ECO:0000313" key="12">
    <source>
        <dbReference type="EMBL" id="CAL4067033.1"/>
    </source>
</evidence>
<dbReference type="PROSITE" id="PS00135">
    <property type="entry name" value="TRYPSIN_SER"/>
    <property type="match status" value="1"/>
</dbReference>
<evidence type="ECO:0000256" key="4">
    <source>
        <dbReference type="ARBA" id="ARBA00022729"/>
    </source>
</evidence>
<dbReference type="GO" id="GO:0006508">
    <property type="term" value="P:proteolysis"/>
    <property type="evidence" value="ECO:0007669"/>
    <property type="project" value="UniProtKB-KW"/>
</dbReference>
<dbReference type="InterPro" id="IPR001314">
    <property type="entry name" value="Peptidase_S1A"/>
</dbReference>
<evidence type="ECO:0000256" key="1">
    <source>
        <dbReference type="ARBA" id="ARBA00004613"/>
    </source>
</evidence>
<comment type="subcellular location">
    <subcellularLocation>
        <location evidence="1">Secreted</location>
    </subcellularLocation>
</comment>
<evidence type="ECO:0000256" key="7">
    <source>
        <dbReference type="ARBA" id="ARBA00023145"/>
    </source>
</evidence>
<protein>
    <recommendedName>
        <fullName evidence="11">Peptidase S1 domain-containing protein</fullName>
    </recommendedName>
</protein>
<dbReference type="EMBL" id="CAXKWB010002476">
    <property type="protein sequence ID" value="CAL4067033.1"/>
    <property type="molecule type" value="Genomic_DNA"/>
</dbReference>
<evidence type="ECO:0000313" key="13">
    <source>
        <dbReference type="Proteomes" id="UP001497623"/>
    </source>
</evidence>
<dbReference type="Gene3D" id="2.40.10.10">
    <property type="entry name" value="Trypsin-like serine proteases"/>
    <property type="match status" value="1"/>
</dbReference>
<dbReference type="SMART" id="SM00020">
    <property type="entry name" value="Tryp_SPc"/>
    <property type="match status" value="1"/>
</dbReference>
<dbReference type="Pfam" id="PF00089">
    <property type="entry name" value="Trypsin"/>
    <property type="match status" value="1"/>
</dbReference>
<keyword evidence="8" id="KW-1015">Disulfide bond</keyword>
<dbReference type="AlphaFoldDB" id="A0AAV2Q026"/>
<evidence type="ECO:0000256" key="6">
    <source>
        <dbReference type="ARBA" id="ARBA00022825"/>
    </source>
</evidence>
<dbReference type="GO" id="GO:0005576">
    <property type="term" value="C:extracellular region"/>
    <property type="evidence" value="ECO:0007669"/>
    <property type="project" value="UniProtKB-SubCell"/>
</dbReference>
<feature type="domain" description="Peptidase S1" evidence="11">
    <location>
        <begin position="176"/>
        <end position="435"/>
    </location>
</feature>
<keyword evidence="2" id="KW-0964">Secreted</keyword>
<dbReference type="GO" id="GO:0004252">
    <property type="term" value="F:serine-type endopeptidase activity"/>
    <property type="evidence" value="ECO:0007669"/>
    <property type="project" value="InterPro"/>
</dbReference>
<dbReference type="InterPro" id="IPR043504">
    <property type="entry name" value="Peptidase_S1_PA_chymotrypsin"/>
</dbReference>
<feature type="signal peptide" evidence="10">
    <location>
        <begin position="1"/>
        <end position="36"/>
    </location>
</feature>
<keyword evidence="13" id="KW-1185">Reference proteome</keyword>
<dbReference type="PRINTS" id="PR00722">
    <property type="entry name" value="CHYMOTRYPSIN"/>
</dbReference>
<evidence type="ECO:0000256" key="10">
    <source>
        <dbReference type="SAM" id="SignalP"/>
    </source>
</evidence>
<keyword evidence="4 10" id="KW-0732">Signal</keyword>
<reference evidence="12 13" key="1">
    <citation type="submission" date="2024-05" db="EMBL/GenBank/DDBJ databases">
        <authorList>
            <person name="Wallberg A."/>
        </authorList>
    </citation>
    <scope>NUCLEOTIDE SEQUENCE [LARGE SCALE GENOMIC DNA]</scope>
</reference>
<accession>A0AAV2Q026</accession>
<dbReference type="PROSITE" id="PS00134">
    <property type="entry name" value="TRYPSIN_HIS"/>
    <property type="match status" value="1"/>
</dbReference>
<evidence type="ECO:0000256" key="5">
    <source>
        <dbReference type="ARBA" id="ARBA00022801"/>
    </source>
</evidence>
<dbReference type="InterPro" id="IPR009003">
    <property type="entry name" value="Peptidase_S1_PA"/>
</dbReference>
<keyword evidence="3 9" id="KW-0645">Protease</keyword>
<dbReference type="InterPro" id="IPR018114">
    <property type="entry name" value="TRYPSIN_HIS"/>
</dbReference>
<feature type="non-terminal residue" evidence="12">
    <location>
        <position position="1"/>
    </location>
</feature>
<dbReference type="FunFam" id="2.40.10.10:FF:000146">
    <property type="entry name" value="Serine protease 53"/>
    <property type="match status" value="1"/>
</dbReference>
<keyword evidence="7" id="KW-0865">Zymogen</keyword>
<feature type="chain" id="PRO_5043618117" description="Peptidase S1 domain-containing protein" evidence="10">
    <location>
        <begin position="37"/>
        <end position="441"/>
    </location>
</feature>
<gene>
    <name evidence="12" type="ORF">MNOR_LOCUS6119</name>
</gene>
<sequence length="441" mass="47700">EAARRSRRSSCKDTMAKSALVFIAIAICVCVAKKQAKSCTDLGGRCLTNCLDGGITSARCQGTKMCCQTKKTKPRKKNSKRICKNKKKCKKAGGKCLHYKTECKTEVMEGLCKGASCNCCHKGCKKTSRDCSKLGGSCKAVSCPDGTCARPGCKGTNCVCCNPCECSCGKSNPSRIVGGEVVNPQNKYPWQAWLKVEGEYQCGGSIINDLYILTAAHCVYGGAEILKNDKVEVVIADHNKDSTDDDIAGVTRTIPVDKVIVHEDYEVFSFSNDNDISLIKLSESLDFKSLEILQPVCLPHDDSSTYEGEKAVVTGWGYTEGFGFELPSLLHEVTLPVLAPDCPEYDDYVYGGYDYNYEYYDRSHTSVITENMICAGKRGGGKDSCNGDSGSPLVLGQAGVYVQIGIVSFGPPDCDSPGVYTRVSKYLGWIADNTKDAKTCG</sequence>
<evidence type="ECO:0000256" key="8">
    <source>
        <dbReference type="ARBA" id="ARBA00023157"/>
    </source>
</evidence>
<dbReference type="InterPro" id="IPR033116">
    <property type="entry name" value="TRYPSIN_SER"/>
</dbReference>
<proteinExistence type="predicted"/>
<dbReference type="SUPFAM" id="SSF50494">
    <property type="entry name" value="Trypsin-like serine proteases"/>
    <property type="match status" value="1"/>
</dbReference>
<dbReference type="PANTHER" id="PTHR24253">
    <property type="entry name" value="TRANSMEMBRANE PROTEASE SERINE"/>
    <property type="match status" value="1"/>
</dbReference>
<keyword evidence="5 9" id="KW-0378">Hydrolase</keyword>
<evidence type="ECO:0000259" key="11">
    <source>
        <dbReference type="PROSITE" id="PS50240"/>
    </source>
</evidence>